<reference evidence="2 3" key="1">
    <citation type="journal article" date="2021" name="Commun. Biol.">
        <title>The genome of Shorea leprosula (Dipterocarpaceae) highlights the ecological relevance of drought in aseasonal tropical rainforests.</title>
        <authorList>
            <person name="Ng K.K.S."/>
            <person name="Kobayashi M.J."/>
            <person name="Fawcett J.A."/>
            <person name="Hatakeyama M."/>
            <person name="Paape T."/>
            <person name="Ng C.H."/>
            <person name="Ang C.C."/>
            <person name="Tnah L.H."/>
            <person name="Lee C.T."/>
            <person name="Nishiyama T."/>
            <person name="Sese J."/>
            <person name="O'Brien M.J."/>
            <person name="Copetti D."/>
            <person name="Mohd Noor M.I."/>
            <person name="Ong R.C."/>
            <person name="Putra M."/>
            <person name="Sireger I.Z."/>
            <person name="Indrioko S."/>
            <person name="Kosugi Y."/>
            <person name="Izuno A."/>
            <person name="Isagi Y."/>
            <person name="Lee S.L."/>
            <person name="Shimizu K.K."/>
        </authorList>
    </citation>
    <scope>NUCLEOTIDE SEQUENCE [LARGE SCALE GENOMIC DNA]</scope>
    <source>
        <strain evidence="2">214</strain>
    </source>
</reference>
<proteinExistence type="predicted"/>
<comment type="caution">
    <text evidence="2">The sequence shown here is derived from an EMBL/GenBank/DDBJ whole genome shotgun (WGS) entry which is preliminary data.</text>
</comment>
<dbReference type="Proteomes" id="UP001054252">
    <property type="component" value="Unassembled WGS sequence"/>
</dbReference>
<gene>
    <name evidence="2" type="ORF">SLEP1_g33461</name>
</gene>
<sequence>MGSSKLGSRAQWLVGSRTQQIRFENPMEKMALFWTKAWWAREQSATKIVGREPILREGADNGDGEGAWRERVDGGFGQEKEVEEGSKEKSNGDNDEDDAGRL</sequence>
<accession>A0AAV5KGU5</accession>
<keyword evidence="3" id="KW-1185">Reference proteome</keyword>
<dbReference type="AlphaFoldDB" id="A0AAV5KGU5"/>
<dbReference type="EMBL" id="BPVZ01000064">
    <property type="protein sequence ID" value="GKV23765.1"/>
    <property type="molecule type" value="Genomic_DNA"/>
</dbReference>
<organism evidence="2 3">
    <name type="scientific">Rubroshorea leprosula</name>
    <dbReference type="NCBI Taxonomy" id="152421"/>
    <lineage>
        <taxon>Eukaryota</taxon>
        <taxon>Viridiplantae</taxon>
        <taxon>Streptophyta</taxon>
        <taxon>Embryophyta</taxon>
        <taxon>Tracheophyta</taxon>
        <taxon>Spermatophyta</taxon>
        <taxon>Magnoliopsida</taxon>
        <taxon>eudicotyledons</taxon>
        <taxon>Gunneridae</taxon>
        <taxon>Pentapetalae</taxon>
        <taxon>rosids</taxon>
        <taxon>malvids</taxon>
        <taxon>Malvales</taxon>
        <taxon>Dipterocarpaceae</taxon>
        <taxon>Rubroshorea</taxon>
    </lineage>
</organism>
<name>A0AAV5KGU5_9ROSI</name>
<feature type="compositionally biased region" description="Basic and acidic residues" evidence="1">
    <location>
        <begin position="66"/>
        <end position="92"/>
    </location>
</feature>
<evidence type="ECO:0000313" key="3">
    <source>
        <dbReference type="Proteomes" id="UP001054252"/>
    </source>
</evidence>
<feature type="compositionally biased region" description="Acidic residues" evidence="1">
    <location>
        <begin position="93"/>
        <end position="102"/>
    </location>
</feature>
<feature type="region of interest" description="Disordered" evidence="1">
    <location>
        <begin position="52"/>
        <end position="102"/>
    </location>
</feature>
<evidence type="ECO:0000256" key="1">
    <source>
        <dbReference type="SAM" id="MobiDB-lite"/>
    </source>
</evidence>
<evidence type="ECO:0000313" key="2">
    <source>
        <dbReference type="EMBL" id="GKV23765.1"/>
    </source>
</evidence>
<protein>
    <submittedName>
        <fullName evidence="2">Uncharacterized protein</fullName>
    </submittedName>
</protein>